<sequence length="142" mass="16536">MITVTVCPRQSVFVLGFVFSSIGHENVELFSLMVIINTLPSTSFVHPPSTVHLSIYCRVETYHFSELNSKILRKLRIEPGVSDYKHFRQKHSKFYSCAIMLRWLRGERKKVFCPNRNSIPFPLTPPPTPDEYLLFEVDFEVN</sequence>
<accession>A0AAV4R0R5</accession>
<keyword evidence="2" id="KW-1185">Reference proteome</keyword>
<gene>
    <name evidence="1" type="ORF">CEXT_732601</name>
</gene>
<evidence type="ECO:0000313" key="1">
    <source>
        <dbReference type="EMBL" id="GIY14136.1"/>
    </source>
</evidence>
<dbReference type="EMBL" id="BPLR01007051">
    <property type="protein sequence ID" value="GIY14136.1"/>
    <property type="molecule type" value="Genomic_DNA"/>
</dbReference>
<reference evidence="1 2" key="1">
    <citation type="submission" date="2021-06" db="EMBL/GenBank/DDBJ databases">
        <title>Caerostris extrusa draft genome.</title>
        <authorList>
            <person name="Kono N."/>
            <person name="Arakawa K."/>
        </authorList>
    </citation>
    <scope>NUCLEOTIDE SEQUENCE [LARGE SCALE GENOMIC DNA]</scope>
</reference>
<name>A0AAV4R0R5_CAEEX</name>
<proteinExistence type="predicted"/>
<dbReference type="Proteomes" id="UP001054945">
    <property type="component" value="Unassembled WGS sequence"/>
</dbReference>
<dbReference type="AlphaFoldDB" id="A0AAV4R0R5"/>
<comment type="caution">
    <text evidence="1">The sequence shown here is derived from an EMBL/GenBank/DDBJ whole genome shotgun (WGS) entry which is preliminary data.</text>
</comment>
<protein>
    <submittedName>
        <fullName evidence="1">Uncharacterized protein</fullName>
    </submittedName>
</protein>
<organism evidence="1 2">
    <name type="scientific">Caerostris extrusa</name>
    <name type="common">Bark spider</name>
    <name type="synonym">Caerostris bankana</name>
    <dbReference type="NCBI Taxonomy" id="172846"/>
    <lineage>
        <taxon>Eukaryota</taxon>
        <taxon>Metazoa</taxon>
        <taxon>Ecdysozoa</taxon>
        <taxon>Arthropoda</taxon>
        <taxon>Chelicerata</taxon>
        <taxon>Arachnida</taxon>
        <taxon>Araneae</taxon>
        <taxon>Araneomorphae</taxon>
        <taxon>Entelegynae</taxon>
        <taxon>Araneoidea</taxon>
        <taxon>Araneidae</taxon>
        <taxon>Caerostris</taxon>
    </lineage>
</organism>
<evidence type="ECO:0000313" key="2">
    <source>
        <dbReference type="Proteomes" id="UP001054945"/>
    </source>
</evidence>